<dbReference type="Proteomes" id="UP000033423">
    <property type="component" value="Unassembled WGS sequence"/>
</dbReference>
<gene>
    <name evidence="2" type="ORF">MBAV_004282</name>
</gene>
<evidence type="ECO:0000256" key="1">
    <source>
        <dbReference type="SAM" id="MobiDB-lite"/>
    </source>
</evidence>
<reference evidence="2 3" key="1">
    <citation type="submission" date="2015-02" db="EMBL/GenBank/DDBJ databases">
        <title>Single-cell genomics of uncultivated deep-branching MTB reveals a conserved set of magnetosome genes.</title>
        <authorList>
            <person name="Kolinko S."/>
            <person name="Richter M."/>
            <person name="Glockner F.O."/>
            <person name="Brachmann A."/>
            <person name="Schuler D."/>
        </authorList>
    </citation>
    <scope>NUCLEOTIDE SEQUENCE [LARGE SCALE GENOMIC DNA]</scope>
    <source>
        <strain evidence="2">TM-1</strain>
    </source>
</reference>
<accession>A0A0F3GS77</accession>
<feature type="region of interest" description="Disordered" evidence="1">
    <location>
        <begin position="1"/>
        <end position="28"/>
    </location>
</feature>
<dbReference type="EMBL" id="LACI01001855">
    <property type="protein sequence ID" value="KJU83533.1"/>
    <property type="molecule type" value="Genomic_DNA"/>
</dbReference>
<comment type="caution">
    <text evidence="2">The sequence shown here is derived from an EMBL/GenBank/DDBJ whole genome shotgun (WGS) entry which is preliminary data.</text>
</comment>
<dbReference type="AlphaFoldDB" id="A0A0F3GS77"/>
<evidence type="ECO:0000313" key="2">
    <source>
        <dbReference type="EMBL" id="KJU83533.1"/>
    </source>
</evidence>
<proteinExistence type="predicted"/>
<evidence type="ECO:0000313" key="3">
    <source>
        <dbReference type="Proteomes" id="UP000033423"/>
    </source>
</evidence>
<organism evidence="2 3">
    <name type="scientific">Candidatus Magnetobacterium bavaricum</name>
    <dbReference type="NCBI Taxonomy" id="29290"/>
    <lineage>
        <taxon>Bacteria</taxon>
        <taxon>Pseudomonadati</taxon>
        <taxon>Nitrospirota</taxon>
        <taxon>Thermodesulfovibrionia</taxon>
        <taxon>Thermodesulfovibrionales</taxon>
        <taxon>Candidatus Magnetobacteriaceae</taxon>
        <taxon>Candidatus Magnetobacterium</taxon>
    </lineage>
</organism>
<keyword evidence="3" id="KW-1185">Reference proteome</keyword>
<protein>
    <submittedName>
        <fullName evidence="2">Secreted protein</fullName>
    </submittedName>
</protein>
<name>A0A0F3GS77_9BACT</name>
<sequence length="60" mass="6228">MYLEPGAGAALSQTSLADPSPPGMGGKGKEHVLKSGAVFFNILTVDAETLIDRGSVIWII</sequence>